<dbReference type="PANTHER" id="PTHR46232">
    <property type="entry name" value="SMARCE1 REGULATOR OF CHROMATIN"/>
    <property type="match status" value="1"/>
</dbReference>
<dbReference type="GO" id="GO:0045892">
    <property type="term" value="P:negative regulation of DNA-templated transcription"/>
    <property type="evidence" value="ECO:0007669"/>
    <property type="project" value="TreeGrafter"/>
</dbReference>
<keyword evidence="1" id="KW-0238">DNA-binding</keyword>
<dbReference type="Proteomes" id="UP000887540">
    <property type="component" value="Unplaced"/>
</dbReference>
<keyword evidence="1" id="KW-0539">Nucleus</keyword>
<sequence>MHRQPQSTPARSAQMNFPDPNSIRPPKPPERPLAPYMRYSRKMWAKVRQERSDAQLWEIGKIVGEMWRDATDSEKAIYQEEYERERVEYEKALKSYHNSHAYQQYLAAKNRAKHMEKASGSRRMDTGSGVVIQPIDEEDPFEITGKRLAAVRYDRNNRLIADLFSSAAVPDLRSVVAKNRIELLRKQANSLQIHQEKLNEELKRLEQGFLERKRTMEKSSEAFAQQLKKVCESKPQVSEEKYKDMVKEWEGKLLTGYEEYKKKQDAIKAKLEEDRRQNPVLYQLMSENSPDPDPTSKQSQEESAPEQSSSQFLEQSYESETQSDAAEVTTEHESKDTTIESVHAMETDQNDEKKEK</sequence>
<feature type="region of interest" description="Disordered" evidence="3">
    <location>
        <begin position="283"/>
        <end position="356"/>
    </location>
</feature>
<keyword evidence="2" id="KW-0175">Coiled coil</keyword>
<dbReference type="Pfam" id="PF00505">
    <property type="entry name" value="HMG_box"/>
    <property type="match status" value="1"/>
</dbReference>
<evidence type="ECO:0000259" key="4">
    <source>
        <dbReference type="PROSITE" id="PS50118"/>
    </source>
</evidence>
<feature type="compositionally biased region" description="Basic and acidic residues" evidence="3">
    <location>
        <begin position="329"/>
        <end position="356"/>
    </location>
</feature>
<organism evidence="5 6">
    <name type="scientific">Acrobeloides nanus</name>
    <dbReference type="NCBI Taxonomy" id="290746"/>
    <lineage>
        <taxon>Eukaryota</taxon>
        <taxon>Metazoa</taxon>
        <taxon>Ecdysozoa</taxon>
        <taxon>Nematoda</taxon>
        <taxon>Chromadorea</taxon>
        <taxon>Rhabditida</taxon>
        <taxon>Tylenchina</taxon>
        <taxon>Cephalobomorpha</taxon>
        <taxon>Cephaloboidea</taxon>
        <taxon>Cephalobidae</taxon>
        <taxon>Acrobeloides</taxon>
    </lineage>
</organism>
<keyword evidence="5" id="KW-1185">Reference proteome</keyword>
<dbReference type="GO" id="GO:0016922">
    <property type="term" value="F:nuclear receptor binding"/>
    <property type="evidence" value="ECO:0007669"/>
    <property type="project" value="TreeGrafter"/>
</dbReference>
<feature type="compositionally biased region" description="Polar residues" evidence="3">
    <location>
        <begin position="1"/>
        <end position="15"/>
    </location>
</feature>
<feature type="coiled-coil region" evidence="2">
    <location>
        <begin position="181"/>
        <end position="208"/>
    </location>
</feature>
<accession>A0A914E5K2</accession>
<name>A0A914E5K2_9BILA</name>
<dbReference type="GO" id="GO:0031492">
    <property type="term" value="F:nucleosomal DNA binding"/>
    <property type="evidence" value="ECO:0007669"/>
    <property type="project" value="TreeGrafter"/>
</dbReference>
<dbReference type="InterPro" id="IPR036910">
    <property type="entry name" value="HMG_box_dom_sf"/>
</dbReference>
<dbReference type="Gene3D" id="1.10.30.10">
    <property type="entry name" value="High mobility group box domain"/>
    <property type="match status" value="1"/>
</dbReference>
<dbReference type="GO" id="GO:0016514">
    <property type="term" value="C:SWI/SNF complex"/>
    <property type="evidence" value="ECO:0007669"/>
    <property type="project" value="TreeGrafter"/>
</dbReference>
<evidence type="ECO:0000256" key="2">
    <source>
        <dbReference type="SAM" id="Coils"/>
    </source>
</evidence>
<feature type="compositionally biased region" description="Low complexity" evidence="3">
    <location>
        <begin position="296"/>
        <end position="311"/>
    </location>
</feature>
<evidence type="ECO:0000256" key="1">
    <source>
        <dbReference type="PROSITE-ProRule" id="PRU00267"/>
    </source>
</evidence>
<evidence type="ECO:0000313" key="5">
    <source>
        <dbReference type="Proteomes" id="UP000887540"/>
    </source>
</evidence>
<dbReference type="CDD" id="cd21983">
    <property type="entry name" value="HMG-box_SMARCE1"/>
    <property type="match status" value="1"/>
</dbReference>
<feature type="region of interest" description="Disordered" evidence="3">
    <location>
        <begin position="1"/>
        <end position="34"/>
    </location>
</feature>
<dbReference type="PANTHER" id="PTHR46232:SF1">
    <property type="entry name" value="SWI_SNF-RELATED MATRIX-ASSOCIATED ACTIN-DEPENDENT REGULATOR OF CHROMATIN SUBFAMILY E MEMBER 1"/>
    <property type="match status" value="1"/>
</dbReference>
<dbReference type="WBParaSite" id="ACRNAN_scaffold5839.g30154.t1">
    <property type="protein sequence ID" value="ACRNAN_scaffold5839.g30154.t1"/>
    <property type="gene ID" value="ACRNAN_scaffold5839.g30154"/>
</dbReference>
<dbReference type="InterPro" id="IPR009071">
    <property type="entry name" value="HMG_box_dom"/>
</dbReference>
<evidence type="ECO:0000256" key="3">
    <source>
        <dbReference type="SAM" id="MobiDB-lite"/>
    </source>
</evidence>
<protein>
    <submittedName>
        <fullName evidence="6">HMG box domain-containing protein</fullName>
    </submittedName>
</protein>
<proteinExistence type="predicted"/>
<dbReference type="AlphaFoldDB" id="A0A914E5K2"/>
<evidence type="ECO:0000313" key="6">
    <source>
        <dbReference type="WBParaSite" id="ACRNAN_scaffold5839.g30154.t1"/>
    </source>
</evidence>
<feature type="compositionally biased region" description="Polar residues" evidence="3">
    <location>
        <begin position="312"/>
        <end position="324"/>
    </location>
</feature>
<feature type="DNA-binding region" description="HMG box" evidence="1">
    <location>
        <begin position="29"/>
        <end position="97"/>
    </location>
</feature>
<feature type="domain" description="HMG box" evidence="4">
    <location>
        <begin position="29"/>
        <end position="97"/>
    </location>
</feature>
<dbReference type="SUPFAM" id="SSF47095">
    <property type="entry name" value="HMG-box"/>
    <property type="match status" value="1"/>
</dbReference>
<dbReference type="SMART" id="SM00398">
    <property type="entry name" value="HMG"/>
    <property type="match status" value="1"/>
</dbReference>
<dbReference type="PROSITE" id="PS50118">
    <property type="entry name" value="HMG_BOX_2"/>
    <property type="match status" value="1"/>
</dbReference>
<reference evidence="6" key="1">
    <citation type="submission" date="2022-11" db="UniProtKB">
        <authorList>
            <consortium name="WormBaseParasite"/>
        </authorList>
    </citation>
    <scope>IDENTIFICATION</scope>
</reference>